<gene>
    <name evidence="2" type="ORF">OL497_18025</name>
</gene>
<evidence type="ECO:0000259" key="1">
    <source>
        <dbReference type="PROSITE" id="PS51471"/>
    </source>
</evidence>
<accession>A0ABT3IPB4</accession>
<feature type="domain" description="Fe2OG dioxygenase" evidence="1">
    <location>
        <begin position="87"/>
        <end position="191"/>
    </location>
</feature>
<dbReference type="PROSITE" id="PS51471">
    <property type="entry name" value="FE2OG_OXY"/>
    <property type="match status" value="1"/>
</dbReference>
<dbReference type="InterPro" id="IPR044862">
    <property type="entry name" value="Pro_4_hyd_alph_FE2OG_OXY"/>
</dbReference>
<evidence type="ECO:0000313" key="2">
    <source>
        <dbReference type="EMBL" id="MCW3485809.1"/>
    </source>
</evidence>
<proteinExistence type="predicted"/>
<keyword evidence="3" id="KW-1185">Reference proteome</keyword>
<reference evidence="2 3" key="1">
    <citation type="submission" date="2022-10" db="EMBL/GenBank/DDBJ databases">
        <title>Chitinophaga nivalis PC15 sp. nov., isolated from Pyeongchang county, South Korea.</title>
        <authorList>
            <person name="Trinh H.N."/>
        </authorList>
    </citation>
    <scope>NUCLEOTIDE SEQUENCE [LARGE SCALE GENOMIC DNA]</scope>
    <source>
        <strain evidence="2 3">PC14</strain>
    </source>
</reference>
<dbReference type="Pfam" id="PF13640">
    <property type="entry name" value="2OG-FeII_Oxy_3"/>
    <property type="match status" value="1"/>
</dbReference>
<dbReference type="SUPFAM" id="SSF51197">
    <property type="entry name" value="Clavaminate synthase-like"/>
    <property type="match status" value="1"/>
</dbReference>
<evidence type="ECO:0000313" key="3">
    <source>
        <dbReference type="Proteomes" id="UP001207742"/>
    </source>
</evidence>
<dbReference type="Gene3D" id="2.60.120.620">
    <property type="entry name" value="q2cbj1_9rhob like domain"/>
    <property type="match status" value="1"/>
</dbReference>
<protein>
    <submittedName>
        <fullName evidence="2">2OG-Fe(II) oxygenase</fullName>
    </submittedName>
</protein>
<comment type="caution">
    <text evidence="2">The sequence shown here is derived from an EMBL/GenBank/DDBJ whole genome shotgun (WGS) entry which is preliminary data.</text>
</comment>
<dbReference type="InterPro" id="IPR005123">
    <property type="entry name" value="Oxoglu/Fe-dep_dioxygenase_dom"/>
</dbReference>
<sequence length="196" mass="22688">MKTTTATIRTETVAGKNIYIIDDVFTPDEIDAFYDFVVSLPVRRAEKDTSYDEFPIYTTEFDPAKFETDSFIGQKAREIFFDLINEPETYTLWRSYTNLSNYGDVAYPHRDCAIDRNDMTVLYYVNKDWHYKYGGETIFYDEKDSRVSVLPKPGRFVIFPGSIEHKGSVSSRICKETRITLALKYVVFNGSTSPYA</sequence>
<name>A0ABT3IPB4_9BACT</name>
<dbReference type="RefSeq" id="WP_264732615.1">
    <property type="nucleotide sequence ID" value="NZ_JAPDNR010000001.1"/>
</dbReference>
<dbReference type="PANTHER" id="PTHR35169">
    <property type="entry name" value="FE2OG DIOXYGENASE DOMAIN-CONTAINING PROTEIN"/>
    <property type="match status" value="1"/>
</dbReference>
<dbReference type="EMBL" id="JAPDNS010000002">
    <property type="protein sequence ID" value="MCW3485809.1"/>
    <property type="molecule type" value="Genomic_DNA"/>
</dbReference>
<organism evidence="2 3">
    <name type="scientific">Chitinophaga nivalis</name>
    <dbReference type="NCBI Taxonomy" id="2991709"/>
    <lineage>
        <taxon>Bacteria</taxon>
        <taxon>Pseudomonadati</taxon>
        <taxon>Bacteroidota</taxon>
        <taxon>Chitinophagia</taxon>
        <taxon>Chitinophagales</taxon>
        <taxon>Chitinophagaceae</taxon>
        <taxon>Chitinophaga</taxon>
    </lineage>
</organism>
<dbReference type="Proteomes" id="UP001207742">
    <property type="component" value="Unassembled WGS sequence"/>
</dbReference>
<dbReference type="PANTHER" id="PTHR35169:SF1">
    <property type="entry name" value="PROLYL 4-HYDROXYLASE ALPHA SUBUNIT FE(2+) 2OG DIOXYGENASE DOMAIN-CONTAINING PROTEIN"/>
    <property type="match status" value="1"/>
</dbReference>